<evidence type="ECO:0000313" key="2">
    <source>
        <dbReference type="Proteomes" id="UP001199916"/>
    </source>
</evidence>
<dbReference type="Proteomes" id="UP001199916">
    <property type="component" value="Unassembled WGS sequence"/>
</dbReference>
<keyword evidence="2" id="KW-1185">Reference proteome</keyword>
<gene>
    <name evidence="1" type="ORF">LQV63_30360</name>
</gene>
<proteinExistence type="predicted"/>
<organism evidence="1 2">
    <name type="scientific">Paenibacillus profundus</name>
    <dbReference type="NCBI Taxonomy" id="1173085"/>
    <lineage>
        <taxon>Bacteria</taxon>
        <taxon>Bacillati</taxon>
        <taxon>Bacillota</taxon>
        <taxon>Bacilli</taxon>
        <taxon>Bacillales</taxon>
        <taxon>Paenibacillaceae</taxon>
        <taxon>Paenibacillus</taxon>
    </lineage>
</organism>
<accession>A0ABS8YT64</accession>
<protein>
    <submittedName>
        <fullName evidence="1">Phospholipid phosphatase</fullName>
    </submittedName>
</protein>
<name>A0ABS8YT64_9BACL</name>
<comment type="caution">
    <text evidence="1">The sequence shown here is derived from an EMBL/GenBank/DDBJ whole genome shotgun (WGS) entry which is preliminary data.</text>
</comment>
<evidence type="ECO:0000313" key="1">
    <source>
        <dbReference type="EMBL" id="MCE5173535.1"/>
    </source>
</evidence>
<dbReference type="RefSeq" id="WP_233699461.1">
    <property type="nucleotide sequence ID" value="NZ_JAJNBZ010000057.1"/>
</dbReference>
<sequence>MKKQPWWTQFARLTTAAALTSLVAGGVTCAVLIASNKLSSSGETLPPISVSKAHSTAQLAEFSLTTEPAYSSTNLQLISDGSQLQAEQDVIGPTINEAVQQYKAQLAKDKPFEAWRQAMTELMPLGPGMHGWFVRIMDHDKQIGYMILQTTNKGEIRLEEYGQGENLPYDEVTLHQAIADVLQSGDLGDKTVSNVQPLFLQPLFTVWRVDWQDGTAGWLDAQSGEWLPEQFNPDIKINSQSVMNNTEPAQLTHMANDRLQIATSHDRKLLSEKADRIDQATPSPSRMRKPFDPYGNILWMAEQPQKRLSGKVPDNFQFKRWIYVQQDASTSVNQPYALIGMQQWQQSPLTSLFTDTKESLTASTYIVVNSADMKALRWISADNALQHGSFIPQS</sequence>
<dbReference type="EMBL" id="JAJNBZ010000057">
    <property type="protein sequence ID" value="MCE5173535.1"/>
    <property type="molecule type" value="Genomic_DNA"/>
</dbReference>
<reference evidence="1 2" key="1">
    <citation type="submission" date="2021-11" db="EMBL/GenBank/DDBJ databases">
        <title>Draft genome sequence of Paenibacillus profundus YoMME, a new Gram-positive bacteria with exoelectrogenic properties.</title>
        <authorList>
            <person name="Hubenova Y."/>
            <person name="Hubenova E."/>
            <person name="Manasiev Y."/>
            <person name="Peykov S."/>
            <person name="Mitov M."/>
        </authorList>
    </citation>
    <scope>NUCLEOTIDE SEQUENCE [LARGE SCALE GENOMIC DNA]</scope>
    <source>
        <strain evidence="1 2">YoMME</strain>
    </source>
</reference>